<dbReference type="AlphaFoldDB" id="A0AAJ2TNR9"/>
<organism evidence="1 2">
    <name type="scientific">Stenotrophomonas maltophilia</name>
    <name type="common">Pseudomonas maltophilia</name>
    <name type="synonym">Xanthomonas maltophilia</name>
    <dbReference type="NCBI Taxonomy" id="40324"/>
    <lineage>
        <taxon>Bacteria</taxon>
        <taxon>Pseudomonadati</taxon>
        <taxon>Pseudomonadota</taxon>
        <taxon>Gammaproteobacteria</taxon>
        <taxon>Lysobacterales</taxon>
        <taxon>Lysobacteraceae</taxon>
        <taxon>Stenotrophomonas</taxon>
        <taxon>Stenotrophomonas maltophilia group</taxon>
    </lineage>
</organism>
<dbReference type="RefSeq" id="WP_172986112.1">
    <property type="nucleotide sequence ID" value="NZ_CP040431.1"/>
</dbReference>
<sequence length="45" mass="4677">MVTVIAIVVALLLLGFVLALLVWALSALCRLLAAFAPDPSDTTPP</sequence>
<proteinExistence type="predicted"/>
<dbReference type="EMBL" id="JAXRVB010000007">
    <property type="protein sequence ID" value="MDZ5764616.1"/>
    <property type="molecule type" value="Genomic_DNA"/>
</dbReference>
<reference evidence="1" key="1">
    <citation type="submission" date="2023-12" db="EMBL/GenBank/DDBJ databases">
        <title>'Antibacterial potential of Stenotrophomonas maltophilia cystic fibrosis isolates' (manuscript under preparation).</title>
        <authorList>
            <person name="Crisan C.V."/>
            <person name="Pettis M."/>
            <person name="Goldberg J.B."/>
        </authorList>
    </citation>
    <scope>NUCLEOTIDE SEQUENCE</scope>
    <source>
        <strain evidence="1">CCV129</strain>
    </source>
</reference>
<dbReference type="Proteomes" id="UP001288387">
    <property type="component" value="Unassembled WGS sequence"/>
</dbReference>
<accession>A0AAJ2TNR9</accession>
<gene>
    <name evidence="1" type="ORF">U4I38_09025</name>
</gene>
<evidence type="ECO:0000313" key="1">
    <source>
        <dbReference type="EMBL" id="MDZ5764616.1"/>
    </source>
</evidence>
<name>A0AAJ2TNR9_STEMA</name>
<evidence type="ECO:0000313" key="2">
    <source>
        <dbReference type="Proteomes" id="UP001288387"/>
    </source>
</evidence>
<comment type="caution">
    <text evidence="1">The sequence shown here is derived from an EMBL/GenBank/DDBJ whole genome shotgun (WGS) entry which is preliminary data.</text>
</comment>
<protein>
    <submittedName>
        <fullName evidence="1">Uncharacterized protein</fullName>
    </submittedName>
</protein>